<dbReference type="AlphaFoldDB" id="A0A2H5QLB8"/>
<dbReference type="EMBL" id="BDQV01000478">
    <property type="protein sequence ID" value="GAY65416.1"/>
    <property type="molecule type" value="Genomic_DNA"/>
</dbReference>
<dbReference type="PROSITE" id="PS50053">
    <property type="entry name" value="UBIQUITIN_2"/>
    <property type="match status" value="1"/>
</dbReference>
<protein>
    <recommendedName>
        <fullName evidence="2">Ubiquitin-like domain-containing protein</fullName>
    </recommendedName>
</protein>
<dbReference type="InterPro" id="IPR000626">
    <property type="entry name" value="Ubiquitin-like_dom"/>
</dbReference>
<dbReference type="GO" id="GO:0003729">
    <property type="term" value="F:mRNA binding"/>
    <property type="evidence" value="ECO:0007669"/>
    <property type="project" value="UniProtKB-ARBA"/>
</dbReference>
<dbReference type="CDD" id="cd17039">
    <property type="entry name" value="Ubl_ubiquitin_like"/>
    <property type="match status" value="1"/>
</dbReference>
<proteinExistence type="predicted"/>
<dbReference type="Pfam" id="PF00240">
    <property type="entry name" value="ubiquitin"/>
    <property type="match status" value="1"/>
</dbReference>
<evidence type="ECO:0000256" key="1">
    <source>
        <dbReference type="ARBA" id="ARBA00022499"/>
    </source>
</evidence>
<evidence type="ECO:0000313" key="4">
    <source>
        <dbReference type="Proteomes" id="UP000236630"/>
    </source>
</evidence>
<reference evidence="3 4" key="1">
    <citation type="journal article" date="2017" name="Front. Genet.">
        <title>Draft sequencing of the heterozygous diploid genome of Satsuma (Citrus unshiu Marc.) using a hybrid assembly approach.</title>
        <authorList>
            <person name="Shimizu T."/>
            <person name="Tanizawa Y."/>
            <person name="Mochizuki T."/>
            <person name="Nagasaki H."/>
            <person name="Yoshioka T."/>
            <person name="Toyoda A."/>
            <person name="Fujiyama A."/>
            <person name="Kaminuma E."/>
            <person name="Nakamura Y."/>
        </authorList>
    </citation>
    <scope>NUCLEOTIDE SEQUENCE [LARGE SCALE GENOMIC DNA]</scope>
    <source>
        <strain evidence="4">cv. Miyagawa wase</strain>
    </source>
</reference>
<dbReference type="InterPro" id="IPR050158">
    <property type="entry name" value="Ubiquitin_ubiquitin-like"/>
</dbReference>
<sequence>MTKRVWGLHNPSPMDLSPGRLIKAVNPTCTLYTGPGFRLPSLVMVPTYKHREIWDLCTCWLSSMPIVIDMESYCQWLSQRGSPVGLASCSGSKRSRININAKVKKTRAMKNLYFKTPSNEKTIELEANSSDVFHMIKSIIEKKAGIHSYDHLFYYNGNLISDTRSLDSLSISGKEATLQMIFEPNDGVKIVEDTTNLPNEDWDLFIGRIRLQNVKTISYYDINENEKLKMLPAMYQISLRTCIGETITLEVTQVDTISDVKENFFKETDVPVIAAFITWIPKCLSSNRDDITKDLIFLRFLISEKTMVDGSSTDLRAFTGVANLFVCLDTPV</sequence>
<dbReference type="Gene3D" id="3.10.20.90">
    <property type="entry name" value="Phosphatidylinositol 3-kinase Catalytic Subunit, Chain A, domain 1"/>
    <property type="match status" value="2"/>
</dbReference>
<comment type="caution">
    <text evidence="3">The sequence shown here is derived from an EMBL/GenBank/DDBJ whole genome shotgun (WGS) entry which is preliminary data.</text>
</comment>
<accession>A0A2H5QLB8</accession>
<keyword evidence="1" id="KW-1017">Isopeptide bond</keyword>
<keyword evidence="4" id="KW-1185">Reference proteome</keyword>
<feature type="domain" description="Ubiquitin-like" evidence="2">
    <location>
        <begin position="110"/>
        <end position="186"/>
    </location>
</feature>
<dbReference type="STRING" id="55188.A0A2H5QLB8"/>
<dbReference type="PANTHER" id="PTHR10666">
    <property type="entry name" value="UBIQUITIN"/>
    <property type="match status" value="1"/>
</dbReference>
<dbReference type="Proteomes" id="UP000236630">
    <property type="component" value="Unassembled WGS sequence"/>
</dbReference>
<name>A0A2H5QLB8_CITUN</name>
<gene>
    <name evidence="3" type="ORF">CUMW_240970</name>
</gene>
<organism evidence="3 4">
    <name type="scientific">Citrus unshiu</name>
    <name type="common">Satsuma mandarin</name>
    <name type="synonym">Citrus nobilis var. unshiu</name>
    <dbReference type="NCBI Taxonomy" id="55188"/>
    <lineage>
        <taxon>Eukaryota</taxon>
        <taxon>Viridiplantae</taxon>
        <taxon>Streptophyta</taxon>
        <taxon>Embryophyta</taxon>
        <taxon>Tracheophyta</taxon>
        <taxon>Spermatophyta</taxon>
        <taxon>Magnoliopsida</taxon>
        <taxon>eudicotyledons</taxon>
        <taxon>Gunneridae</taxon>
        <taxon>Pentapetalae</taxon>
        <taxon>rosids</taxon>
        <taxon>malvids</taxon>
        <taxon>Sapindales</taxon>
        <taxon>Rutaceae</taxon>
        <taxon>Aurantioideae</taxon>
        <taxon>Citrus</taxon>
    </lineage>
</organism>
<evidence type="ECO:0000259" key="2">
    <source>
        <dbReference type="PROSITE" id="PS50053"/>
    </source>
</evidence>
<dbReference type="SUPFAM" id="SSF54236">
    <property type="entry name" value="Ubiquitin-like"/>
    <property type="match status" value="1"/>
</dbReference>
<dbReference type="InterPro" id="IPR029071">
    <property type="entry name" value="Ubiquitin-like_domsf"/>
</dbReference>
<evidence type="ECO:0000313" key="3">
    <source>
        <dbReference type="EMBL" id="GAY65416.1"/>
    </source>
</evidence>